<dbReference type="Proteomes" id="UP000827889">
    <property type="component" value="Chromosome 7"/>
</dbReference>
<dbReference type="InterPro" id="IPR013083">
    <property type="entry name" value="Znf_RING/FYVE/PHD"/>
</dbReference>
<proteinExistence type="predicted"/>
<keyword evidence="2" id="KW-0812">Transmembrane</keyword>
<dbReference type="RefSeq" id="XP_048139141.1">
    <property type="nucleotide sequence ID" value="XM_048283184.1"/>
</dbReference>
<dbReference type="Pfam" id="PF13639">
    <property type="entry name" value="zf-RING_2"/>
    <property type="match status" value="1"/>
</dbReference>
<keyword evidence="2" id="KW-0472">Membrane</keyword>
<evidence type="ECO:0000313" key="4">
    <source>
        <dbReference type="Proteomes" id="UP000827889"/>
    </source>
</evidence>
<dbReference type="PANTHER" id="PTHR47258">
    <property type="match status" value="1"/>
</dbReference>
<accession>A0A8B8NAZ2</accession>
<keyword evidence="1" id="KW-0863">Zinc-finger</keyword>
<keyword evidence="1" id="KW-0479">Metal-binding</keyword>
<keyword evidence="1" id="KW-0862">Zinc</keyword>
<gene>
    <name evidence="5 6 7" type="primary">LOC115733074</name>
</gene>
<sequence>MGLSSLPAPSEGMLCVLIVNTALSISIIKGLVRTILHLVGFRLSCLSPSLPDSLIDARSSESFEYRISPSKSYIEQFRNLAPSIRFDAVCGGHKREDRDCSVCLTEFVPESEISKLSCGHIFHRLCLEKWLDYWKITCPLCRKPMMVEEEVSSSCFW</sequence>
<evidence type="ECO:0000256" key="1">
    <source>
        <dbReference type="PROSITE-ProRule" id="PRU00175"/>
    </source>
</evidence>
<dbReference type="PROSITE" id="PS50089">
    <property type="entry name" value="ZF_RING_2"/>
    <property type="match status" value="1"/>
</dbReference>
<dbReference type="InterPro" id="IPR001841">
    <property type="entry name" value="Znf_RING"/>
</dbReference>
<dbReference type="Gene3D" id="3.30.40.10">
    <property type="entry name" value="Zinc/RING finger domain, C3HC4 (zinc finger)"/>
    <property type="match status" value="1"/>
</dbReference>
<dbReference type="AlphaFoldDB" id="A0A8B8NAZ2"/>
<keyword evidence="4" id="KW-1185">Reference proteome</keyword>
<evidence type="ECO:0000313" key="7">
    <source>
        <dbReference type="RefSeq" id="XP_048139141.1"/>
    </source>
</evidence>
<evidence type="ECO:0000259" key="3">
    <source>
        <dbReference type="PROSITE" id="PS50089"/>
    </source>
</evidence>
<organism evidence="4 6">
    <name type="scientific">Rhodamnia argentea</name>
    <dbReference type="NCBI Taxonomy" id="178133"/>
    <lineage>
        <taxon>Eukaryota</taxon>
        <taxon>Viridiplantae</taxon>
        <taxon>Streptophyta</taxon>
        <taxon>Embryophyta</taxon>
        <taxon>Tracheophyta</taxon>
        <taxon>Spermatophyta</taxon>
        <taxon>Magnoliopsida</taxon>
        <taxon>eudicotyledons</taxon>
        <taxon>Gunneridae</taxon>
        <taxon>Pentapetalae</taxon>
        <taxon>rosids</taxon>
        <taxon>malvids</taxon>
        <taxon>Myrtales</taxon>
        <taxon>Myrtaceae</taxon>
        <taxon>Myrtoideae</taxon>
        <taxon>Myrteae</taxon>
        <taxon>Australasian group</taxon>
        <taxon>Rhodamnia</taxon>
    </lineage>
</organism>
<dbReference type="SMART" id="SM00184">
    <property type="entry name" value="RING"/>
    <property type="match status" value="1"/>
</dbReference>
<dbReference type="GeneID" id="115733074"/>
<evidence type="ECO:0000256" key="2">
    <source>
        <dbReference type="SAM" id="Phobius"/>
    </source>
</evidence>
<dbReference type="SUPFAM" id="SSF57850">
    <property type="entry name" value="RING/U-box"/>
    <property type="match status" value="1"/>
</dbReference>
<evidence type="ECO:0000313" key="6">
    <source>
        <dbReference type="RefSeq" id="XP_030519603.1"/>
    </source>
</evidence>
<evidence type="ECO:0000313" key="5">
    <source>
        <dbReference type="RefSeq" id="XP_030519602.1"/>
    </source>
</evidence>
<dbReference type="OrthoDB" id="8062037at2759"/>
<dbReference type="RefSeq" id="XP_030519603.1">
    <property type="nucleotide sequence ID" value="XM_030663743.1"/>
</dbReference>
<dbReference type="InterPro" id="IPR044249">
    <property type="entry name" value="XERICO-like"/>
</dbReference>
<keyword evidence="2" id="KW-1133">Transmembrane helix</keyword>
<dbReference type="PANTHER" id="PTHR47258:SF1">
    <property type="entry name" value="E3 UBIQUITIN-PROTEIN LIGASE XERICO-RELATED"/>
    <property type="match status" value="1"/>
</dbReference>
<dbReference type="KEGG" id="rarg:115733074"/>
<feature type="domain" description="RING-type" evidence="3">
    <location>
        <begin position="100"/>
        <end position="142"/>
    </location>
</feature>
<reference evidence="5 6" key="1">
    <citation type="submission" date="2025-04" db="UniProtKB">
        <authorList>
            <consortium name="RefSeq"/>
        </authorList>
    </citation>
    <scope>IDENTIFICATION</scope>
    <source>
        <tissue evidence="7">Leaf</tissue>
    </source>
</reference>
<name>A0A8B8NAZ2_9MYRT</name>
<feature type="transmembrane region" description="Helical" evidence="2">
    <location>
        <begin position="12"/>
        <end position="32"/>
    </location>
</feature>
<protein>
    <submittedName>
        <fullName evidence="5 6">Probable E3 ubiquitin-protein ligase XERICO</fullName>
    </submittedName>
</protein>
<dbReference type="GO" id="GO:0008270">
    <property type="term" value="F:zinc ion binding"/>
    <property type="evidence" value="ECO:0007669"/>
    <property type="project" value="UniProtKB-KW"/>
</dbReference>
<dbReference type="RefSeq" id="XP_030519602.1">
    <property type="nucleotide sequence ID" value="XM_030663742.1"/>
</dbReference>